<dbReference type="GO" id="GO:0032259">
    <property type="term" value="P:methylation"/>
    <property type="evidence" value="ECO:0007669"/>
    <property type="project" value="UniProtKB-KW"/>
</dbReference>
<accession>A0A495XUK5</accession>
<keyword evidence="3" id="KW-1185">Reference proteome</keyword>
<dbReference type="Pfam" id="PF13649">
    <property type="entry name" value="Methyltransf_25"/>
    <property type="match status" value="1"/>
</dbReference>
<evidence type="ECO:0000313" key="3">
    <source>
        <dbReference type="Proteomes" id="UP000278440"/>
    </source>
</evidence>
<dbReference type="RefSeq" id="WP_121030214.1">
    <property type="nucleotide sequence ID" value="NZ_RBXT01000001.1"/>
</dbReference>
<dbReference type="CDD" id="cd02440">
    <property type="entry name" value="AdoMet_MTases"/>
    <property type="match status" value="1"/>
</dbReference>
<dbReference type="InterPro" id="IPR029063">
    <property type="entry name" value="SAM-dependent_MTases_sf"/>
</dbReference>
<name>A0A495XUK5_9MICO</name>
<proteinExistence type="predicted"/>
<feature type="domain" description="Methyltransferase" evidence="1">
    <location>
        <begin position="44"/>
        <end position="136"/>
    </location>
</feature>
<protein>
    <submittedName>
        <fullName evidence="2">SAM-dependent methyltransferase</fullName>
    </submittedName>
</protein>
<gene>
    <name evidence="2" type="ORF">DFJ68_0154</name>
</gene>
<dbReference type="AlphaFoldDB" id="A0A495XUK5"/>
<sequence length="251" mass="27232">MTSSDLWDEATASRYDDDSAMFSAEVLGPTVDVLAELAGDGAALEFALGTGRVAVPLLDRGVPVTGIELSQPMVDVLRTKVDAGRLPVTVGDMATTRVPGQFSLVYLVFNTLGNLRTQAEQVACFRNAARHLAPGGHFVIELWVPGIRQMPPGQTAVPFEVSPEHTGFDTYDLVTQQGTSHHYTRVDGETYRYGTTNFRYVWPAECDLMAQLAGLEPAARWADWSRAEFTADSPSHVSVWRMPVSGVVGDG</sequence>
<comment type="caution">
    <text evidence="2">The sequence shown here is derived from an EMBL/GenBank/DDBJ whole genome shotgun (WGS) entry which is preliminary data.</text>
</comment>
<organism evidence="2 3">
    <name type="scientific">Terracoccus luteus</name>
    <dbReference type="NCBI Taxonomy" id="53356"/>
    <lineage>
        <taxon>Bacteria</taxon>
        <taxon>Bacillati</taxon>
        <taxon>Actinomycetota</taxon>
        <taxon>Actinomycetes</taxon>
        <taxon>Micrococcales</taxon>
        <taxon>Intrasporangiaceae</taxon>
        <taxon>Terracoccus</taxon>
    </lineage>
</organism>
<dbReference type="InterPro" id="IPR041698">
    <property type="entry name" value="Methyltransf_25"/>
</dbReference>
<dbReference type="OrthoDB" id="3172472at2"/>
<evidence type="ECO:0000313" key="2">
    <source>
        <dbReference type="EMBL" id="RKT76755.1"/>
    </source>
</evidence>
<keyword evidence="2" id="KW-0808">Transferase</keyword>
<dbReference type="SUPFAM" id="SSF53335">
    <property type="entry name" value="S-adenosyl-L-methionine-dependent methyltransferases"/>
    <property type="match status" value="1"/>
</dbReference>
<dbReference type="EMBL" id="RBXT01000001">
    <property type="protein sequence ID" value="RKT76755.1"/>
    <property type="molecule type" value="Genomic_DNA"/>
</dbReference>
<dbReference type="Proteomes" id="UP000278440">
    <property type="component" value="Unassembled WGS sequence"/>
</dbReference>
<dbReference type="Gene3D" id="3.40.50.150">
    <property type="entry name" value="Vaccinia Virus protein VP39"/>
    <property type="match status" value="1"/>
</dbReference>
<dbReference type="GO" id="GO:0008168">
    <property type="term" value="F:methyltransferase activity"/>
    <property type="evidence" value="ECO:0007669"/>
    <property type="project" value="UniProtKB-KW"/>
</dbReference>
<evidence type="ECO:0000259" key="1">
    <source>
        <dbReference type="Pfam" id="PF13649"/>
    </source>
</evidence>
<reference evidence="2 3" key="1">
    <citation type="submission" date="2018-10" db="EMBL/GenBank/DDBJ databases">
        <title>Sequencing the genomes of 1000 actinobacteria strains.</title>
        <authorList>
            <person name="Klenk H.-P."/>
        </authorList>
    </citation>
    <scope>NUCLEOTIDE SEQUENCE [LARGE SCALE GENOMIC DNA]</scope>
    <source>
        <strain evidence="2 3">DSM 44267</strain>
    </source>
</reference>
<keyword evidence="2" id="KW-0489">Methyltransferase</keyword>